<dbReference type="InterPro" id="IPR002173">
    <property type="entry name" value="Carboh/pur_kinase_PfkB_CS"/>
</dbReference>
<organism evidence="8 9">
    <name type="scientific">Salinispora arenicola</name>
    <dbReference type="NCBI Taxonomy" id="168697"/>
    <lineage>
        <taxon>Bacteria</taxon>
        <taxon>Bacillati</taxon>
        <taxon>Actinomycetota</taxon>
        <taxon>Actinomycetes</taxon>
        <taxon>Micromonosporales</taxon>
        <taxon>Micromonosporaceae</taxon>
        <taxon>Salinispora</taxon>
    </lineage>
</organism>
<evidence type="ECO:0000259" key="6">
    <source>
        <dbReference type="Pfam" id="PF00294"/>
    </source>
</evidence>
<keyword evidence="10" id="KW-1185">Reference proteome</keyword>
<evidence type="ECO:0000256" key="3">
    <source>
        <dbReference type="ARBA" id="ARBA00022741"/>
    </source>
</evidence>
<dbReference type="NCBIfam" id="TIGR03168">
    <property type="entry name" value="1-PFK"/>
    <property type="match status" value="1"/>
</dbReference>
<evidence type="ECO:0000313" key="9">
    <source>
        <dbReference type="Proteomes" id="UP000315983"/>
    </source>
</evidence>
<dbReference type="AlphaFoldDB" id="A0A542XKS8"/>
<keyword evidence="5" id="KW-0067">ATP-binding</keyword>
<evidence type="ECO:0000256" key="5">
    <source>
        <dbReference type="ARBA" id="ARBA00022840"/>
    </source>
</evidence>
<evidence type="ECO:0000256" key="4">
    <source>
        <dbReference type="ARBA" id="ARBA00022777"/>
    </source>
</evidence>
<evidence type="ECO:0000256" key="2">
    <source>
        <dbReference type="ARBA" id="ARBA00022679"/>
    </source>
</evidence>
<evidence type="ECO:0000313" key="7">
    <source>
        <dbReference type="EMBL" id="GIM87390.1"/>
    </source>
</evidence>
<reference evidence="8 9" key="1">
    <citation type="submission" date="2019-06" db="EMBL/GenBank/DDBJ databases">
        <title>Sequencing the genomes of 1000 actinobacteria strains.</title>
        <authorList>
            <person name="Klenk H.-P."/>
        </authorList>
    </citation>
    <scope>NUCLEOTIDE SEQUENCE [LARGE SCALE GENOMIC DNA]</scope>
    <source>
        <strain evidence="8 9">DSM 44819</strain>
    </source>
</reference>
<keyword evidence="3" id="KW-0547">Nucleotide-binding</keyword>
<feature type="domain" description="Carbohydrate kinase PfkB" evidence="6">
    <location>
        <begin position="7"/>
        <end position="261"/>
    </location>
</feature>
<dbReference type="GO" id="GO:0005829">
    <property type="term" value="C:cytosol"/>
    <property type="evidence" value="ECO:0007669"/>
    <property type="project" value="TreeGrafter"/>
</dbReference>
<dbReference type="InterPro" id="IPR017583">
    <property type="entry name" value="Tagatose/fructose_Pkinase"/>
</dbReference>
<dbReference type="Proteomes" id="UP000677457">
    <property type="component" value="Unassembled WGS sequence"/>
</dbReference>
<proteinExistence type="inferred from homology"/>
<gene>
    <name evidence="7" type="primary">fruK</name>
    <name evidence="8" type="ORF">FB564_1561</name>
    <name evidence="7" type="ORF">Sar04_41260</name>
</gene>
<dbReference type="PROSITE" id="PS00584">
    <property type="entry name" value="PFKB_KINASES_2"/>
    <property type="match status" value="1"/>
</dbReference>
<keyword evidence="2" id="KW-0808">Transferase</keyword>
<dbReference type="CDD" id="cd01164">
    <property type="entry name" value="FruK_PfkB_like"/>
    <property type="match status" value="1"/>
</dbReference>
<evidence type="ECO:0000313" key="8">
    <source>
        <dbReference type="EMBL" id="TQL36464.1"/>
    </source>
</evidence>
<dbReference type="GO" id="GO:0008443">
    <property type="term" value="F:phosphofructokinase activity"/>
    <property type="evidence" value="ECO:0007669"/>
    <property type="project" value="TreeGrafter"/>
</dbReference>
<dbReference type="SUPFAM" id="SSF53613">
    <property type="entry name" value="Ribokinase-like"/>
    <property type="match status" value="1"/>
</dbReference>
<keyword evidence="4 8" id="KW-0418">Kinase</keyword>
<name>A0A542XKS8_SALAC</name>
<dbReference type="InterPro" id="IPR029056">
    <property type="entry name" value="Ribokinase-like"/>
</dbReference>
<evidence type="ECO:0000313" key="10">
    <source>
        <dbReference type="Proteomes" id="UP000677457"/>
    </source>
</evidence>
<comment type="caution">
    <text evidence="8">The sequence shown here is derived from an EMBL/GenBank/DDBJ whole genome shotgun (WGS) entry which is preliminary data.</text>
</comment>
<comment type="similarity">
    <text evidence="1">Belongs to the carbohydrate kinase PfkB family.</text>
</comment>
<dbReference type="Proteomes" id="UP000315983">
    <property type="component" value="Unassembled WGS sequence"/>
</dbReference>
<evidence type="ECO:0000256" key="1">
    <source>
        <dbReference type="ARBA" id="ARBA00010688"/>
    </source>
</evidence>
<dbReference type="RefSeq" id="WP_029024694.1">
    <property type="nucleotide sequence ID" value="NZ_BOQM01000039.1"/>
</dbReference>
<dbReference type="EMBL" id="VFOL01000001">
    <property type="protein sequence ID" value="TQL36464.1"/>
    <property type="molecule type" value="Genomic_DNA"/>
</dbReference>
<dbReference type="Gene3D" id="3.40.1190.20">
    <property type="match status" value="1"/>
</dbReference>
<dbReference type="InterPro" id="IPR011611">
    <property type="entry name" value="PfkB_dom"/>
</dbReference>
<dbReference type="PANTHER" id="PTHR46566">
    <property type="entry name" value="1-PHOSPHOFRUCTOKINASE-RELATED"/>
    <property type="match status" value="1"/>
</dbReference>
<dbReference type="EMBL" id="BOQM01000039">
    <property type="protein sequence ID" value="GIM87390.1"/>
    <property type="molecule type" value="Genomic_DNA"/>
</dbReference>
<dbReference type="PANTHER" id="PTHR46566:SF5">
    <property type="entry name" value="1-PHOSPHOFRUCTOKINASE"/>
    <property type="match status" value="1"/>
</dbReference>
<accession>A0A542XKS8</accession>
<dbReference type="GO" id="GO:0005524">
    <property type="term" value="F:ATP binding"/>
    <property type="evidence" value="ECO:0007669"/>
    <property type="project" value="UniProtKB-KW"/>
</dbReference>
<protein>
    <submittedName>
        <fullName evidence="8">1-phosphofructokinase</fullName>
    </submittedName>
</protein>
<dbReference type="GeneID" id="93770855"/>
<dbReference type="Pfam" id="PF00294">
    <property type="entry name" value="PfkB"/>
    <property type="match status" value="1"/>
</dbReference>
<reference evidence="7 10" key="2">
    <citation type="submission" date="2021-03" db="EMBL/GenBank/DDBJ databases">
        <title>Whole genome shotgun sequence of Salinispora arenicola NBRC 105043.</title>
        <authorList>
            <person name="Komaki H."/>
            <person name="Tamura T."/>
        </authorList>
    </citation>
    <scope>NUCLEOTIDE SEQUENCE [LARGE SCALE GENOMIC DNA]</scope>
    <source>
        <strain evidence="7 10">NBRC 105043</strain>
    </source>
</reference>
<sequence>MIVTLTLNPSLDRTIEIEELVRGDVIRATSGSIEPGGKGVNVSRALLANGVPSRALVTCGGDEGGQLIRLLRSERVDVCALPISGSTRSNITLAEPDGTVTKINEPGPELSATEFSAITDQVLTEAGAGGCVVVCGSIPPGLPTQEFLNLCERVVAAGDRLVVDTSGPALHAAATAGASLVKPNREELAQVVGRPLASFADVVDAAQELRSWGAGAVLASLGADGAVLVDANGVIAGAATVARPRSSVGAGDALLAGFLAAGGAVSIPVARSGQVEDPESGGQSHHRRNALTEAVAWGAAAVSLPGSQMPGPADIRRERVRLHSRLTEVQPLLSPS</sequence>